<name>A0A1H3N222_9BURK</name>
<accession>A0A1H3N222</accession>
<dbReference type="Proteomes" id="UP000595064">
    <property type="component" value="Plasmid unnamed"/>
</dbReference>
<evidence type="ECO:0000313" key="1">
    <source>
        <dbReference type="EMBL" id="QPS85033.1"/>
    </source>
</evidence>
<proteinExistence type="predicted"/>
<reference evidence="2 3" key="1">
    <citation type="submission" date="2016-10" db="EMBL/GenBank/DDBJ databases">
        <authorList>
            <person name="de Groot N.N."/>
        </authorList>
    </citation>
    <scope>NUCLEOTIDE SEQUENCE [LARGE SCALE GENOMIC DNA]</scope>
    <source>
        <strain evidence="2 3">LMG 24775</strain>
    </source>
</reference>
<geneLocation type="plasmid" evidence="1 4">
    <name>unnamed</name>
</geneLocation>
<protein>
    <submittedName>
        <fullName evidence="1">VWA domain-containing protein</fullName>
    </submittedName>
</protein>
<dbReference type="InterPro" id="IPR036465">
    <property type="entry name" value="vWFA_dom_sf"/>
</dbReference>
<dbReference type="RefSeq" id="WP_047219628.1">
    <property type="nucleotide sequence ID" value="NZ_CP065749.1"/>
</dbReference>
<dbReference type="AlphaFoldDB" id="A0A1H3N222"/>
<sequence>MTRQLVNPLQSLIGKAKASLPQHTGTVAKAHDRMTRLASGQTVVLADVSGSMDSLAWGGRSKHSLLGEAIAATAAGHEVLAFAEDVTPVPNASSLPPASGSTALHLALNAARERNPGRILVISDGEPDDEVAALAAAKAFPGVIDVLYIGPDSNAAAMRFLRSLAQAGHGRYEGSDIARAGQPALAHTVQRLIGRSA</sequence>
<dbReference type="Proteomes" id="UP000183417">
    <property type="component" value="Unassembled WGS sequence"/>
</dbReference>
<evidence type="ECO:0000313" key="2">
    <source>
        <dbReference type="EMBL" id="SDY83011.1"/>
    </source>
</evidence>
<dbReference type="Gene3D" id="3.40.50.410">
    <property type="entry name" value="von Willebrand factor, type A domain"/>
    <property type="match status" value="1"/>
</dbReference>
<dbReference type="EMBL" id="CP065749">
    <property type="protein sequence ID" value="QPS85033.1"/>
    <property type="molecule type" value="Genomic_DNA"/>
</dbReference>
<dbReference type="EMBL" id="FNPE01000008">
    <property type="protein sequence ID" value="SDY83011.1"/>
    <property type="molecule type" value="Genomic_DNA"/>
</dbReference>
<dbReference type="SUPFAM" id="SSF53300">
    <property type="entry name" value="vWA-like"/>
    <property type="match status" value="1"/>
</dbReference>
<keyword evidence="1" id="KW-0614">Plasmid</keyword>
<evidence type="ECO:0000313" key="4">
    <source>
        <dbReference type="Proteomes" id="UP000595064"/>
    </source>
</evidence>
<gene>
    <name evidence="1" type="ORF">I6G47_33355</name>
    <name evidence="2" type="ORF">SAMN05421547_108142</name>
</gene>
<keyword evidence="4" id="KW-1185">Reference proteome</keyword>
<reference evidence="1 4" key="2">
    <citation type="submission" date="2020-12" db="EMBL/GenBank/DDBJ databases">
        <title>FDA dAtabase for Regulatory Grade micrObial Sequences (FDA-ARGOS): Supporting development and validation of Infectious Disease Dx tests.</title>
        <authorList>
            <person name="Sproer C."/>
            <person name="Gronow S."/>
            <person name="Severitt S."/>
            <person name="Schroder I."/>
            <person name="Tallon L."/>
            <person name="Sadzewicz L."/>
            <person name="Zhao X."/>
            <person name="Boylan J."/>
            <person name="Ott S."/>
            <person name="Bowen H."/>
            <person name="Vavikolanu K."/>
            <person name="Mehta A."/>
            <person name="Aluvathingal J."/>
            <person name="Nadendla S."/>
            <person name="Lowell S."/>
            <person name="Myers T."/>
            <person name="Yan Y."/>
            <person name="Sichtig H."/>
        </authorList>
    </citation>
    <scope>NUCLEOTIDE SEQUENCE [LARGE SCALE GENOMIC DNA]</scope>
    <source>
        <strain evidence="1 4">FDAARGOS_890</strain>
        <plasmid evidence="1 4">unnamed</plasmid>
    </source>
</reference>
<evidence type="ECO:0000313" key="3">
    <source>
        <dbReference type="Proteomes" id="UP000183417"/>
    </source>
</evidence>
<dbReference type="KEGG" id="dla:I6G47_33355"/>
<dbReference type="GeneID" id="94689151"/>
<organism evidence="2 3">
    <name type="scientific">Delftia lacustris</name>
    <dbReference type="NCBI Taxonomy" id="558537"/>
    <lineage>
        <taxon>Bacteria</taxon>
        <taxon>Pseudomonadati</taxon>
        <taxon>Pseudomonadota</taxon>
        <taxon>Betaproteobacteria</taxon>
        <taxon>Burkholderiales</taxon>
        <taxon>Comamonadaceae</taxon>
        <taxon>Delftia</taxon>
    </lineage>
</organism>